<sequence>MRRSAKSFSLNRLLRWIIRASYHDREFLKLADGIEGIISRALSLATIMVIIVATVDLILLLSGQLFRSPLGFFNSSLQEIFGSLLSILIALEILENITAYLRKHVVQVELVVATSLTAVARKIIILDLSKIDGLELIGLGLAIVALSASYWLIRQANQQPPSINPYHAGDHDPDEFLDEPTDRLPITNRPASAAMVVDQMVADPVTPDLGPDARPDRPAGSSSPPPPQA</sequence>
<dbReference type="RefSeq" id="WP_393012217.1">
    <property type="nucleotide sequence ID" value="NZ_JAZAQF010000050.1"/>
</dbReference>
<evidence type="ECO:0000313" key="9">
    <source>
        <dbReference type="Proteomes" id="UP001604335"/>
    </source>
</evidence>
<accession>A0ABW7CC20</accession>
<keyword evidence="9" id="KW-1185">Reference proteome</keyword>
<evidence type="ECO:0000256" key="4">
    <source>
        <dbReference type="ARBA" id="ARBA00022989"/>
    </source>
</evidence>
<evidence type="ECO:0000256" key="6">
    <source>
        <dbReference type="SAM" id="MobiDB-lite"/>
    </source>
</evidence>
<evidence type="ECO:0000256" key="2">
    <source>
        <dbReference type="ARBA" id="ARBA00022475"/>
    </source>
</evidence>
<name>A0ABW7CC20_9CYAN</name>
<reference evidence="9" key="1">
    <citation type="journal article" date="2024" name="Algal Res.">
        <title>Biochemical, toxicological and genomic investigation of a high-biomass producing Limnothrix strain isolated from Italian shallow drinking water reservoir.</title>
        <authorList>
            <person name="Simonazzi M."/>
            <person name="Shishido T.K."/>
            <person name="Delbaje E."/>
            <person name="Wahlsten M."/>
            <person name="Fewer D.P."/>
            <person name="Sivonen K."/>
            <person name="Pezzolesi L."/>
            <person name="Pistocchi R."/>
        </authorList>
    </citation>
    <scope>NUCLEOTIDE SEQUENCE [LARGE SCALE GENOMIC DNA]</scope>
    <source>
        <strain evidence="9">LRLZ20PSL1</strain>
    </source>
</reference>
<evidence type="ECO:0000256" key="7">
    <source>
        <dbReference type="SAM" id="Phobius"/>
    </source>
</evidence>
<organism evidence="8 9">
    <name type="scientific">Limnothrix redekei LRLZ20PSL1</name>
    <dbReference type="NCBI Taxonomy" id="3112953"/>
    <lineage>
        <taxon>Bacteria</taxon>
        <taxon>Bacillati</taxon>
        <taxon>Cyanobacteriota</taxon>
        <taxon>Cyanophyceae</taxon>
        <taxon>Pseudanabaenales</taxon>
        <taxon>Pseudanabaenaceae</taxon>
        <taxon>Limnothrix</taxon>
    </lineage>
</organism>
<dbReference type="InterPro" id="IPR020948">
    <property type="entry name" value="P_starv_induced_PsiE-like"/>
</dbReference>
<evidence type="ECO:0000256" key="5">
    <source>
        <dbReference type="ARBA" id="ARBA00023136"/>
    </source>
</evidence>
<comment type="caution">
    <text evidence="8">The sequence shown here is derived from an EMBL/GenBank/DDBJ whole genome shotgun (WGS) entry which is preliminary data.</text>
</comment>
<evidence type="ECO:0000313" key="8">
    <source>
        <dbReference type="EMBL" id="MFG3817704.1"/>
    </source>
</evidence>
<keyword evidence="2" id="KW-1003">Cell membrane</keyword>
<keyword evidence="3 7" id="KW-0812">Transmembrane</keyword>
<feature type="transmembrane region" description="Helical" evidence="7">
    <location>
        <begin position="44"/>
        <end position="66"/>
    </location>
</feature>
<evidence type="ECO:0000256" key="3">
    <source>
        <dbReference type="ARBA" id="ARBA00022692"/>
    </source>
</evidence>
<gene>
    <name evidence="8" type="ORF">VPK24_08640</name>
</gene>
<proteinExistence type="predicted"/>
<evidence type="ECO:0000256" key="1">
    <source>
        <dbReference type="ARBA" id="ARBA00004651"/>
    </source>
</evidence>
<feature type="region of interest" description="Disordered" evidence="6">
    <location>
        <begin position="162"/>
        <end position="229"/>
    </location>
</feature>
<protein>
    <submittedName>
        <fullName evidence="8">Phosphate-starvation-inducible PsiE family protein</fullName>
    </submittedName>
</protein>
<dbReference type="Proteomes" id="UP001604335">
    <property type="component" value="Unassembled WGS sequence"/>
</dbReference>
<comment type="subcellular location">
    <subcellularLocation>
        <location evidence="1">Cell membrane</location>
        <topology evidence="1">Multi-pass membrane protein</topology>
    </subcellularLocation>
</comment>
<feature type="transmembrane region" description="Helical" evidence="7">
    <location>
        <begin position="136"/>
        <end position="153"/>
    </location>
</feature>
<keyword evidence="5 7" id="KW-0472">Membrane</keyword>
<keyword evidence="4 7" id="KW-1133">Transmembrane helix</keyword>
<dbReference type="EMBL" id="JAZAQF010000050">
    <property type="protein sequence ID" value="MFG3817704.1"/>
    <property type="molecule type" value="Genomic_DNA"/>
</dbReference>
<dbReference type="Pfam" id="PF06146">
    <property type="entry name" value="PsiE"/>
    <property type="match status" value="1"/>
</dbReference>